<evidence type="ECO:0000313" key="1">
    <source>
        <dbReference type="EMBL" id="OAY47481.1"/>
    </source>
</evidence>
<gene>
    <name evidence="1" type="ORF">MANES_06G083100</name>
</gene>
<name>A0A2C9VQI5_MANES</name>
<dbReference type="AlphaFoldDB" id="A0A2C9VQI5"/>
<sequence length="40" mass="4516">MLTHLFTGKTHTSEFFFFVLSLENGNGESILVSPRSINML</sequence>
<protein>
    <submittedName>
        <fullName evidence="1">Uncharacterized protein</fullName>
    </submittedName>
</protein>
<organism evidence="1">
    <name type="scientific">Manihot esculenta</name>
    <name type="common">Cassava</name>
    <name type="synonym">Jatropha manihot</name>
    <dbReference type="NCBI Taxonomy" id="3983"/>
    <lineage>
        <taxon>Eukaryota</taxon>
        <taxon>Viridiplantae</taxon>
        <taxon>Streptophyta</taxon>
        <taxon>Embryophyta</taxon>
        <taxon>Tracheophyta</taxon>
        <taxon>Spermatophyta</taxon>
        <taxon>Magnoliopsida</taxon>
        <taxon>eudicotyledons</taxon>
        <taxon>Gunneridae</taxon>
        <taxon>Pentapetalae</taxon>
        <taxon>rosids</taxon>
        <taxon>fabids</taxon>
        <taxon>Malpighiales</taxon>
        <taxon>Euphorbiaceae</taxon>
        <taxon>Crotonoideae</taxon>
        <taxon>Manihoteae</taxon>
        <taxon>Manihot</taxon>
    </lineage>
</organism>
<accession>A0A2C9VQI5</accession>
<proteinExistence type="predicted"/>
<reference evidence="1" key="1">
    <citation type="submission" date="2016-02" db="EMBL/GenBank/DDBJ databases">
        <title>WGS assembly of Manihot esculenta.</title>
        <authorList>
            <person name="Bredeson J.V."/>
            <person name="Prochnik S.E."/>
            <person name="Lyons J.B."/>
            <person name="Schmutz J."/>
            <person name="Grimwood J."/>
            <person name="Vrebalov J."/>
            <person name="Bart R.S."/>
            <person name="Amuge T."/>
            <person name="Ferguson M.E."/>
            <person name="Green R."/>
            <person name="Putnam N."/>
            <person name="Stites J."/>
            <person name="Rounsley S."/>
            <person name="Rokhsar D.S."/>
        </authorList>
    </citation>
    <scope>NUCLEOTIDE SEQUENCE [LARGE SCALE GENOMIC DNA]</scope>
    <source>
        <tissue evidence="1">Leaf</tissue>
    </source>
</reference>
<dbReference type="EMBL" id="CM004392">
    <property type="protein sequence ID" value="OAY47481.1"/>
    <property type="molecule type" value="Genomic_DNA"/>
</dbReference>